<organism evidence="3 4">
    <name type="scientific">Tuber melanosporum (strain Mel28)</name>
    <name type="common">Perigord black truffle</name>
    <dbReference type="NCBI Taxonomy" id="656061"/>
    <lineage>
        <taxon>Eukaryota</taxon>
        <taxon>Fungi</taxon>
        <taxon>Dikarya</taxon>
        <taxon>Ascomycota</taxon>
        <taxon>Pezizomycotina</taxon>
        <taxon>Pezizomycetes</taxon>
        <taxon>Pezizales</taxon>
        <taxon>Tuberaceae</taxon>
        <taxon>Tuber</taxon>
    </lineage>
</organism>
<protein>
    <submittedName>
        <fullName evidence="3">(Perigord truffle) hypothetical protein</fullName>
    </submittedName>
</protein>
<dbReference type="AlphaFoldDB" id="D5G5Z6"/>
<proteinExistence type="predicted"/>
<keyword evidence="2" id="KW-0812">Transmembrane</keyword>
<evidence type="ECO:0000313" key="3">
    <source>
        <dbReference type="EMBL" id="CAZ79939.1"/>
    </source>
</evidence>
<dbReference type="InParanoid" id="D5G5Z6"/>
<dbReference type="EMBL" id="FN430005">
    <property type="protein sequence ID" value="CAZ79939.1"/>
    <property type="molecule type" value="Genomic_DNA"/>
</dbReference>
<dbReference type="Proteomes" id="UP000006911">
    <property type="component" value="Unassembled WGS sequence"/>
</dbReference>
<evidence type="ECO:0000256" key="2">
    <source>
        <dbReference type="SAM" id="Phobius"/>
    </source>
</evidence>
<keyword evidence="2" id="KW-1133">Transmembrane helix</keyword>
<reference evidence="3 4" key="1">
    <citation type="journal article" date="2010" name="Nature">
        <title>Perigord black truffle genome uncovers evolutionary origins and mechanisms of symbiosis.</title>
        <authorList>
            <person name="Martin F."/>
            <person name="Kohler A."/>
            <person name="Murat C."/>
            <person name="Balestrini R."/>
            <person name="Coutinho P.M."/>
            <person name="Jaillon O."/>
            <person name="Montanini B."/>
            <person name="Morin E."/>
            <person name="Noel B."/>
            <person name="Percudani R."/>
            <person name="Porcel B."/>
            <person name="Rubini A."/>
            <person name="Amicucci A."/>
            <person name="Amselem J."/>
            <person name="Anthouard V."/>
            <person name="Arcioni S."/>
            <person name="Artiguenave F."/>
            <person name="Aury J.M."/>
            <person name="Ballario P."/>
            <person name="Bolchi A."/>
            <person name="Brenna A."/>
            <person name="Brun A."/>
            <person name="Buee M."/>
            <person name="Cantarel B."/>
            <person name="Chevalier G."/>
            <person name="Couloux A."/>
            <person name="Da Silva C."/>
            <person name="Denoeud F."/>
            <person name="Duplessis S."/>
            <person name="Ghignone S."/>
            <person name="Hilselberger B."/>
            <person name="Iotti M."/>
            <person name="Marcais B."/>
            <person name="Mello A."/>
            <person name="Miranda M."/>
            <person name="Pacioni G."/>
            <person name="Quesneville H."/>
            <person name="Riccioni C."/>
            <person name="Ruotolo R."/>
            <person name="Splivallo R."/>
            <person name="Stocchi V."/>
            <person name="Tisserant E."/>
            <person name="Viscomi A.R."/>
            <person name="Zambonelli A."/>
            <person name="Zampieri E."/>
            <person name="Henrissat B."/>
            <person name="Lebrun M.H."/>
            <person name="Paolocci F."/>
            <person name="Bonfante P."/>
            <person name="Ottonello S."/>
            <person name="Wincker P."/>
        </authorList>
    </citation>
    <scope>NUCLEOTIDE SEQUENCE [LARGE SCALE GENOMIC DNA]</scope>
    <source>
        <strain evidence="3 4">Mel28</strain>
    </source>
</reference>
<evidence type="ECO:0000313" key="4">
    <source>
        <dbReference type="Proteomes" id="UP000006911"/>
    </source>
</evidence>
<evidence type="ECO:0000256" key="1">
    <source>
        <dbReference type="SAM" id="MobiDB-lite"/>
    </source>
</evidence>
<dbReference type="KEGG" id="tml:GSTUM_00001696001"/>
<feature type="region of interest" description="Disordered" evidence="1">
    <location>
        <begin position="79"/>
        <end position="108"/>
    </location>
</feature>
<gene>
    <name evidence="3" type="ORF">GSTUM_00001696001</name>
</gene>
<sequence>MSGGRGGVLVSFGISVSLSFLPYLICSNSRSNLFVFSCYFFPSLWRGMMGRGGIVSIGLRVDSMEMEKSGCALVRTSCGEGEKNQKKKKKRPESTKTNHLGKRISINP</sequence>
<dbReference type="HOGENOM" id="CLU_2198906_0_0_1"/>
<name>D5G5Z6_TUBMM</name>
<keyword evidence="4" id="KW-1185">Reference proteome</keyword>
<accession>D5G5Z6</accession>
<feature type="transmembrane region" description="Helical" evidence="2">
    <location>
        <begin position="6"/>
        <end position="26"/>
    </location>
</feature>
<keyword evidence="2" id="KW-0472">Membrane</keyword>